<dbReference type="Gene3D" id="3.20.20.450">
    <property type="entry name" value="EAL domain"/>
    <property type="match status" value="1"/>
</dbReference>
<protein>
    <submittedName>
        <fullName evidence="5">EAL domain-containing protein</fullName>
    </submittedName>
</protein>
<comment type="caution">
    <text evidence="5">The sequence shown here is derived from an EMBL/GenBank/DDBJ whole genome shotgun (WGS) entry which is preliminary data.</text>
</comment>
<dbReference type="InterPro" id="IPR000700">
    <property type="entry name" value="PAS-assoc_C"/>
</dbReference>
<dbReference type="PANTHER" id="PTHR44757:SF2">
    <property type="entry name" value="BIOFILM ARCHITECTURE MAINTENANCE PROTEIN MBAA"/>
    <property type="match status" value="1"/>
</dbReference>
<dbReference type="SUPFAM" id="SSF141868">
    <property type="entry name" value="EAL domain-like"/>
    <property type="match status" value="1"/>
</dbReference>
<reference evidence="5 6" key="1">
    <citation type="submission" date="2019-12" db="EMBL/GenBank/DDBJ databases">
        <title>Genomic-based taxomic classification of the family Erythrobacteraceae.</title>
        <authorList>
            <person name="Xu L."/>
        </authorList>
    </citation>
    <scope>NUCLEOTIDE SEQUENCE [LARGE SCALE GENOMIC DNA]</scope>
    <source>
        <strain evidence="5 6">MCCC 1A09965</strain>
    </source>
</reference>
<evidence type="ECO:0000313" key="5">
    <source>
        <dbReference type="EMBL" id="MXO61886.1"/>
    </source>
</evidence>
<feature type="domain" description="EAL" evidence="3">
    <location>
        <begin position="333"/>
        <end position="584"/>
    </location>
</feature>
<dbReference type="Proteomes" id="UP000445582">
    <property type="component" value="Unassembled WGS sequence"/>
</dbReference>
<dbReference type="InterPro" id="IPR043128">
    <property type="entry name" value="Rev_trsase/Diguanyl_cyclase"/>
</dbReference>
<evidence type="ECO:0000259" key="1">
    <source>
        <dbReference type="PROSITE" id="PS50112"/>
    </source>
</evidence>
<dbReference type="Gene3D" id="3.30.450.20">
    <property type="entry name" value="PAS domain"/>
    <property type="match status" value="1"/>
</dbReference>
<keyword evidence="6" id="KW-1185">Reference proteome</keyword>
<evidence type="ECO:0000259" key="2">
    <source>
        <dbReference type="PROSITE" id="PS50113"/>
    </source>
</evidence>
<dbReference type="PROSITE" id="PS50887">
    <property type="entry name" value="GGDEF"/>
    <property type="match status" value="1"/>
</dbReference>
<dbReference type="CDD" id="cd00130">
    <property type="entry name" value="PAS"/>
    <property type="match status" value="1"/>
</dbReference>
<dbReference type="SUPFAM" id="SSF55073">
    <property type="entry name" value="Nucleotide cyclase"/>
    <property type="match status" value="1"/>
</dbReference>
<dbReference type="CDD" id="cd01948">
    <property type="entry name" value="EAL"/>
    <property type="match status" value="1"/>
</dbReference>
<dbReference type="InterPro" id="IPR013656">
    <property type="entry name" value="PAS_4"/>
</dbReference>
<evidence type="ECO:0000259" key="4">
    <source>
        <dbReference type="PROSITE" id="PS50887"/>
    </source>
</evidence>
<dbReference type="InterPro" id="IPR035965">
    <property type="entry name" value="PAS-like_dom_sf"/>
</dbReference>
<dbReference type="PROSITE" id="PS50112">
    <property type="entry name" value="PAS"/>
    <property type="match status" value="1"/>
</dbReference>
<dbReference type="InterPro" id="IPR052155">
    <property type="entry name" value="Biofilm_reg_signaling"/>
</dbReference>
<dbReference type="NCBIfam" id="TIGR00229">
    <property type="entry name" value="sensory_box"/>
    <property type="match status" value="1"/>
</dbReference>
<feature type="domain" description="PAC" evidence="2">
    <location>
        <begin position="105"/>
        <end position="159"/>
    </location>
</feature>
<dbReference type="Pfam" id="PF00563">
    <property type="entry name" value="EAL"/>
    <property type="match status" value="1"/>
</dbReference>
<dbReference type="SMART" id="SM00052">
    <property type="entry name" value="EAL"/>
    <property type="match status" value="1"/>
</dbReference>
<dbReference type="InterPro" id="IPR001633">
    <property type="entry name" value="EAL_dom"/>
</dbReference>
<dbReference type="RefSeq" id="WP_160670978.1">
    <property type="nucleotide sequence ID" value="NZ_WTYN01000001.1"/>
</dbReference>
<gene>
    <name evidence="5" type="ORF">GRI48_02560</name>
</gene>
<dbReference type="OrthoDB" id="9814202at2"/>
<dbReference type="InterPro" id="IPR000160">
    <property type="entry name" value="GGDEF_dom"/>
</dbReference>
<dbReference type="AlphaFoldDB" id="A0A844YAD9"/>
<dbReference type="SUPFAM" id="SSF55785">
    <property type="entry name" value="PYP-like sensor domain (PAS domain)"/>
    <property type="match status" value="1"/>
</dbReference>
<dbReference type="InterPro" id="IPR000014">
    <property type="entry name" value="PAS"/>
</dbReference>
<dbReference type="Pfam" id="PF08448">
    <property type="entry name" value="PAS_4"/>
    <property type="match status" value="1"/>
</dbReference>
<evidence type="ECO:0000259" key="3">
    <source>
        <dbReference type="PROSITE" id="PS50883"/>
    </source>
</evidence>
<sequence length="728" mass="79083">MGEMPFKGIFDSLKGSGSSREARIGLGSISADDKLSIIDDLEKLGLGWFWATDKAGRVSYLSPMIAEAMGCEPTDLLGKPMQALFETDQASGGARSLSLKLNAGKPFTGLTVRASGERCDLALKLSGKPLLDRSGDFRGWRGSCLDITEERRAEEESERLAKYDSLTGLSNRHRMAQRIDSTLNAFRAAKRNCAIMMLDLDRFKQVNDTLGHAAGDELLRQVSSRLQRVIDGGCEIGRLGGDEFQVMLPDMDDRGKLGEIAKKIIEMLSQPYSLEEGRASIGASVGIAIAPHDGITREEVTRSADLALYAAKGGGRGQFRFYSTDLEHEANLRKRMEEDLRSAIDGGEFSLAYQPIVSAGANRVVALEAQYRWIDPERGEVSPATFLPIAEGSRLIVQLGEWALNQACMEAMQWEGEINVALNVSSVQFTTDGFVQKVEKALKESGLPAERLELQLSESVFLGDAGSADKVLSALFKMGVRLTLDQFGAGFSSLSYLRRAPFNSIKIGEKFLLGTMFDDKPDTELIKAIVTLAKAMGMDTIADGVESIELLDLVVACGVAQVQGYVFSDALDKEQLDKALKGGTWHIEPLASGSQRASRRTVFRKVGLIHEDHYYEVTMRNLSRSGCMIEGLRDVPLGEQFVVDFGGGQLAVATVKRASEDTQGLEFEQELVDDGAGGLCTRHRVSPYELAAVGAPLEALPAGRYTGLPAAQVASKSVPRFQLVPQLG</sequence>
<dbReference type="SUPFAM" id="SSF141371">
    <property type="entry name" value="PilZ domain-like"/>
    <property type="match status" value="1"/>
</dbReference>
<dbReference type="PROSITE" id="PS50883">
    <property type="entry name" value="EAL"/>
    <property type="match status" value="1"/>
</dbReference>
<proteinExistence type="predicted"/>
<dbReference type="SMART" id="SM00267">
    <property type="entry name" value="GGDEF"/>
    <property type="match status" value="1"/>
</dbReference>
<dbReference type="CDD" id="cd01949">
    <property type="entry name" value="GGDEF"/>
    <property type="match status" value="1"/>
</dbReference>
<dbReference type="InterPro" id="IPR035919">
    <property type="entry name" value="EAL_sf"/>
</dbReference>
<accession>A0A844YAD9</accession>
<organism evidence="5 6">
    <name type="scientific">Qipengyuania oceanensis</name>
    <dbReference type="NCBI Taxonomy" id="1463597"/>
    <lineage>
        <taxon>Bacteria</taxon>
        <taxon>Pseudomonadati</taxon>
        <taxon>Pseudomonadota</taxon>
        <taxon>Alphaproteobacteria</taxon>
        <taxon>Sphingomonadales</taxon>
        <taxon>Erythrobacteraceae</taxon>
        <taxon>Qipengyuania</taxon>
    </lineage>
</organism>
<dbReference type="PROSITE" id="PS50113">
    <property type="entry name" value="PAC"/>
    <property type="match status" value="1"/>
</dbReference>
<dbReference type="NCBIfam" id="TIGR00254">
    <property type="entry name" value="GGDEF"/>
    <property type="match status" value="1"/>
</dbReference>
<evidence type="ECO:0000313" key="6">
    <source>
        <dbReference type="Proteomes" id="UP000445582"/>
    </source>
</evidence>
<dbReference type="EMBL" id="WTYN01000001">
    <property type="protein sequence ID" value="MXO61886.1"/>
    <property type="molecule type" value="Genomic_DNA"/>
</dbReference>
<feature type="domain" description="PAS" evidence="1">
    <location>
        <begin position="49"/>
        <end position="104"/>
    </location>
</feature>
<dbReference type="Gene3D" id="3.30.70.270">
    <property type="match status" value="1"/>
</dbReference>
<dbReference type="Pfam" id="PF00990">
    <property type="entry name" value="GGDEF"/>
    <property type="match status" value="1"/>
</dbReference>
<dbReference type="PANTHER" id="PTHR44757">
    <property type="entry name" value="DIGUANYLATE CYCLASE DGCP"/>
    <property type="match status" value="1"/>
</dbReference>
<name>A0A844YAD9_9SPHN</name>
<dbReference type="InterPro" id="IPR029787">
    <property type="entry name" value="Nucleotide_cyclase"/>
</dbReference>
<feature type="domain" description="GGDEF" evidence="4">
    <location>
        <begin position="191"/>
        <end position="324"/>
    </location>
</feature>